<dbReference type="Gene3D" id="3.40.50.150">
    <property type="entry name" value="Vaccinia Virus protein VP39"/>
    <property type="match status" value="1"/>
</dbReference>
<protein>
    <recommendedName>
        <fullName evidence="1">Ribosomal RNA small subunit methyltransferase A</fullName>
        <ecNumber evidence="1">2.1.1.182</ecNumber>
    </recommendedName>
    <alternativeName>
        <fullName evidence="1">16S rRNA (adenine(1518)-N(6)/adenine(1519)-N(6))-dimethyltransferase</fullName>
    </alternativeName>
    <alternativeName>
        <fullName evidence="1">16S rRNA dimethyladenosine transferase</fullName>
    </alternativeName>
    <alternativeName>
        <fullName evidence="1">16S rRNA dimethylase</fullName>
    </alternativeName>
    <alternativeName>
        <fullName evidence="1">S-adenosylmethionine-6-N', N'-adenosyl(rRNA) dimethyltransferase</fullName>
    </alternativeName>
</protein>
<keyword evidence="1 2" id="KW-0808">Transferase</keyword>
<feature type="binding site" evidence="1">
    <location>
        <position position="46"/>
    </location>
    <ligand>
        <name>S-adenosyl-L-methionine</name>
        <dbReference type="ChEBI" id="CHEBI:59789"/>
    </ligand>
</feature>
<dbReference type="InterPro" id="IPR001737">
    <property type="entry name" value="KsgA/Erm"/>
</dbReference>
<dbReference type="GO" id="GO:0052908">
    <property type="term" value="F:16S rRNA (adenine(1518)-N(6)/adenine(1519)-N(6))-dimethyltransferase activity"/>
    <property type="evidence" value="ECO:0007669"/>
    <property type="project" value="UniProtKB-EC"/>
</dbReference>
<evidence type="ECO:0000313" key="3">
    <source>
        <dbReference type="Proteomes" id="UP000005615"/>
    </source>
</evidence>
<dbReference type="OrthoDB" id="9814755at2"/>
<reference evidence="2 3" key="1">
    <citation type="journal article" date="2011" name="J. Bacteriol.">
        <title>Genome sequence of strain IMCC3088, a proteorhodopsin-containing marine bacterium belonging to the OM60/NOR5 clade.</title>
        <authorList>
            <person name="Jang Y."/>
            <person name="Oh H.M."/>
            <person name="Kang I."/>
            <person name="Lee K."/>
            <person name="Yang S.J."/>
            <person name="Cho J.C."/>
        </authorList>
    </citation>
    <scope>NUCLEOTIDE SEQUENCE [LARGE SCALE GENOMIC DNA]</scope>
    <source>
        <strain evidence="2 3">IMCC3088</strain>
    </source>
</reference>
<keyword evidence="1" id="KW-0698">rRNA processing</keyword>
<dbReference type="FunFam" id="1.10.8.100:FF:000001">
    <property type="entry name" value="Ribosomal RNA small subunit methyltransferase A"/>
    <property type="match status" value="1"/>
</dbReference>
<keyword evidence="1" id="KW-0489">Methyltransferase</keyword>
<dbReference type="STRING" id="2518989.IMCC3088_771"/>
<dbReference type="InterPro" id="IPR020598">
    <property type="entry name" value="rRNA_Ade_methylase_Trfase_N"/>
</dbReference>
<comment type="caution">
    <text evidence="2">The sequence shown here is derived from an EMBL/GenBank/DDBJ whole genome shotgun (WGS) entry which is preliminary data.</text>
</comment>
<keyword evidence="1" id="KW-0949">S-adenosyl-L-methionine</keyword>
<keyword evidence="1" id="KW-0694">RNA-binding</keyword>
<organism evidence="2 3">
    <name type="scientific">Aequoribacter fuscus</name>
    <dbReference type="NCBI Taxonomy" id="2518989"/>
    <lineage>
        <taxon>Bacteria</taxon>
        <taxon>Pseudomonadati</taxon>
        <taxon>Pseudomonadota</taxon>
        <taxon>Gammaproteobacteria</taxon>
        <taxon>Cellvibrionales</taxon>
        <taxon>Halieaceae</taxon>
        <taxon>Aequoribacter</taxon>
    </lineage>
</organism>
<dbReference type="PROSITE" id="PS51689">
    <property type="entry name" value="SAM_RNA_A_N6_MT"/>
    <property type="match status" value="1"/>
</dbReference>
<keyword evidence="3" id="KW-1185">Reference proteome</keyword>
<comment type="similarity">
    <text evidence="1">Belongs to the class I-like SAM-binding methyltransferase superfamily. rRNA adenine N(6)-methyltransferase family. RsmA subfamily.</text>
</comment>
<evidence type="ECO:0000256" key="1">
    <source>
        <dbReference type="HAMAP-Rule" id="MF_00607"/>
    </source>
</evidence>
<dbReference type="InterPro" id="IPR029063">
    <property type="entry name" value="SAM-dependent_MTases_sf"/>
</dbReference>
<dbReference type="GO" id="GO:0003723">
    <property type="term" value="F:RNA binding"/>
    <property type="evidence" value="ECO:0007669"/>
    <property type="project" value="UniProtKB-UniRule"/>
</dbReference>
<dbReference type="Proteomes" id="UP000005615">
    <property type="component" value="Unassembled WGS sequence"/>
</dbReference>
<dbReference type="HAMAP" id="MF_00607">
    <property type="entry name" value="16SrRNA_methyltr_A"/>
    <property type="match status" value="1"/>
</dbReference>
<comment type="subcellular location">
    <subcellularLocation>
        <location evidence="1">Cytoplasm</location>
    </subcellularLocation>
</comment>
<evidence type="ECO:0000313" key="2">
    <source>
        <dbReference type="EMBL" id="EGG30289.1"/>
    </source>
</evidence>
<dbReference type="Gene3D" id="1.10.8.100">
    <property type="entry name" value="Ribosomal RNA adenine dimethylase-like, domain 2"/>
    <property type="match status" value="1"/>
</dbReference>
<keyword evidence="1" id="KW-0963">Cytoplasm</keyword>
<feature type="binding site" evidence="1">
    <location>
        <position position="19"/>
    </location>
    <ligand>
        <name>S-adenosyl-L-methionine</name>
        <dbReference type="ChEBI" id="CHEBI:59789"/>
    </ligand>
</feature>
<proteinExistence type="inferred from homology"/>
<dbReference type="AlphaFoldDB" id="F3L076"/>
<comment type="catalytic activity">
    <reaction evidence="1">
        <text>adenosine(1518)/adenosine(1519) in 16S rRNA + 4 S-adenosyl-L-methionine = N(6)-dimethyladenosine(1518)/N(6)-dimethyladenosine(1519) in 16S rRNA + 4 S-adenosyl-L-homocysteine + 4 H(+)</text>
        <dbReference type="Rhea" id="RHEA:19609"/>
        <dbReference type="Rhea" id="RHEA-COMP:10232"/>
        <dbReference type="Rhea" id="RHEA-COMP:10233"/>
        <dbReference type="ChEBI" id="CHEBI:15378"/>
        <dbReference type="ChEBI" id="CHEBI:57856"/>
        <dbReference type="ChEBI" id="CHEBI:59789"/>
        <dbReference type="ChEBI" id="CHEBI:74411"/>
        <dbReference type="ChEBI" id="CHEBI:74493"/>
        <dbReference type="EC" id="2.1.1.182"/>
    </reaction>
</comment>
<dbReference type="InterPro" id="IPR020596">
    <property type="entry name" value="rRNA_Ade_Mease_Trfase_CS"/>
</dbReference>
<dbReference type="NCBIfam" id="TIGR00755">
    <property type="entry name" value="ksgA"/>
    <property type="match status" value="1"/>
</dbReference>
<dbReference type="RefSeq" id="WP_009575096.1">
    <property type="nucleotide sequence ID" value="NZ_AEIG01000019.1"/>
</dbReference>
<dbReference type="SMART" id="SM00650">
    <property type="entry name" value="rADc"/>
    <property type="match status" value="1"/>
</dbReference>
<dbReference type="InterPro" id="IPR023165">
    <property type="entry name" value="rRNA_Ade_diMease-like_C"/>
</dbReference>
<sequence>MNQSSGLYKHKARKRFGQNFLHDTHVITSIVSAIAPAQDDHIVEIGPGQGALTAELVPYCQRLDAIELDRDLLTLLLASFSIHKGFHLHNQDALKTDYRELHQGRPLRVVGNLPYNISTPLILKLFEYTDIIADMHFMLQSEVVDRLTAQPHSKAWGRLGIAAQYLCRVERIIDVPPEAFDPAPKVQSAVVKLTPKDSSKIDLEQLGRLQALVKQAFAQRRKTLRNNLKGVVSDAQLEHFGIDPAARAETISLEQWVALSDGIEQF</sequence>
<dbReference type="PANTHER" id="PTHR11727:SF7">
    <property type="entry name" value="DIMETHYLADENOSINE TRANSFERASE-RELATED"/>
    <property type="match status" value="1"/>
</dbReference>
<accession>F3L076</accession>
<feature type="binding site" evidence="1">
    <location>
        <position position="67"/>
    </location>
    <ligand>
        <name>S-adenosyl-L-methionine</name>
        <dbReference type="ChEBI" id="CHEBI:59789"/>
    </ligand>
</feature>
<feature type="binding site" evidence="1">
    <location>
        <position position="21"/>
    </location>
    <ligand>
        <name>S-adenosyl-L-methionine</name>
        <dbReference type="ChEBI" id="CHEBI:59789"/>
    </ligand>
</feature>
<dbReference type="EMBL" id="AEIG01000019">
    <property type="protein sequence ID" value="EGG30289.1"/>
    <property type="molecule type" value="Genomic_DNA"/>
</dbReference>
<dbReference type="eggNOG" id="COG0030">
    <property type="taxonomic scope" value="Bacteria"/>
</dbReference>
<dbReference type="Pfam" id="PF00398">
    <property type="entry name" value="RrnaAD"/>
    <property type="match status" value="1"/>
</dbReference>
<dbReference type="GO" id="GO:0005829">
    <property type="term" value="C:cytosol"/>
    <property type="evidence" value="ECO:0007669"/>
    <property type="project" value="TreeGrafter"/>
</dbReference>
<dbReference type="EC" id="2.1.1.182" evidence="1"/>
<comment type="function">
    <text evidence="1">Specifically dimethylates two adjacent adenosines (A1518 and A1519) in the loop of a conserved hairpin near the 3'-end of 16S rRNA in the 30S particle. May play a critical role in biogenesis of 30S subunits.</text>
</comment>
<feature type="binding site" evidence="1">
    <location>
        <position position="92"/>
    </location>
    <ligand>
        <name>S-adenosyl-L-methionine</name>
        <dbReference type="ChEBI" id="CHEBI:59789"/>
    </ligand>
</feature>
<name>F3L076_9GAMM</name>
<dbReference type="PROSITE" id="PS01131">
    <property type="entry name" value="RRNA_A_DIMETH"/>
    <property type="match status" value="1"/>
</dbReference>
<dbReference type="PANTHER" id="PTHR11727">
    <property type="entry name" value="DIMETHYLADENOSINE TRANSFERASE"/>
    <property type="match status" value="1"/>
</dbReference>
<gene>
    <name evidence="1" type="primary">rsmA</name>
    <name evidence="1" type="synonym">ksgA</name>
    <name evidence="2" type="ORF">IMCC3088_771</name>
</gene>
<dbReference type="InterPro" id="IPR011530">
    <property type="entry name" value="rRNA_adenine_dimethylase"/>
</dbReference>
<dbReference type="SUPFAM" id="SSF53335">
    <property type="entry name" value="S-adenosyl-L-methionine-dependent methyltransferases"/>
    <property type="match status" value="1"/>
</dbReference>
<feature type="binding site" evidence="1">
    <location>
        <position position="112"/>
    </location>
    <ligand>
        <name>S-adenosyl-L-methionine</name>
        <dbReference type="ChEBI" id="CHEBI:59789"/>
    </ligand>
</feature>